<proteinExistence type="predicted"/>
<comment type="caution">
    <text evidence="2">The sequence shown here is derived from an EMBL/GenBank/DDBJ whole genome shotgun (WGS) entry which is preliminary data.</text>
</comment>
<protein>
    <recommendedName>
        <fullName evidence="4">J domain-containing protein</fullName>
    </recommendedName>
</protein>
<name>A0A8X7ZTQ7_POPTO</name>
<accession>A0A8X7ZTQ7</accession>
<evidence type="ECO:0000313" key="2">
    <source>
        <dbReference type="EMBL" id="KAG6775426.1"/>
    </source>
</evidence>
<dbReference type="AlphaFoldDB" id="A0A8X7ZTQ7"/>
<dbReference type="Proteomes" id="UP000886885">
    <property type="component" value="Chromosome 5A"/>
</dbReference>
<dbReference type="OrthoDB" id="851808at2759"/>
<reference evidence="2" key="1">
    <citation type="journal article" date="2020" name="bioRxiv">
        <title>Hybrid origin of Populus tomentosa Carr. identified through genome sequencing and phylogenomic analysis.</title>
        <authorList>
            <person name="An X."/>
            <person name="Gao K."/>
            <person name="Chen Z."/>
            <person name="Li J."/>
            <person name="Yang X."/>
            <person name="Yang X."/>
            <person name="Zhou J."/>
            <person name="Guo T."/>
            <person name="Zhao T."/>
            <person name="Huang S."/>
            <person name="Miao D."/>
            <person name="Khan W.U."/>
            <person name="Rao P."/>
            <person name="Ye M."/>
            <person name="Lei B."/>
            <person name="Liao W."/>
            <person name="Wang J."/>
            <person name="Ji L."/>
            <person name="Li Y."/>
            <person name="Guo B."/>
            <person name="Mustafa N.S."/>
            <person name="Li S."/>
            <person name="Yun Q."/>
            <person name="Keller S.R."/>
            <person name="Mao J."/>
            <person name="Zhang R."/>
            <person name="Strauss S.H."/>
        </authorList>
    </citation>
    <scope>NUCLEOTIDE SEQUENCE</scope>
    <source>
        <strain evidence="2">GM15</strain>
        <tissue evidence="2">Leaf</tissue>
    </source>
</reference>
<gene>
    <name evidence="2" type="ORF">POTOM_018877</name>
</gene>
<feature type="compositionally biased region" description="Polar residues" evidence="1">
    <location>
        <begin position="110"/>
        <end position="127"/>
    </location>
</feature>
<organism evidence="2 3">
    <name type="scientific">Populus tomentosa</name>
    <name type="common">Chinese white poplar</name>
    <dbReference type="NCBI Taxonomy" id="118781"/>
    <lineage>
        <taxon>Eukaryota</taxon>
        <taxon>Viridiplantae</taxon>
        <taxon>Streptophyta</taxon>
        <taxon>Embryophyta</taxon>
        <taxon>Tracheophyta</taxon>
        <taxon>Spermatophyta</taxon>
        <taxon>Magnoliopsida</taxon>
        <taxon>eudicotyledons</taxon>
        <taxon>Gunneridae</taxon>
        <taxon>Pentapetalae</taxon>
        <taxon>rosids</taxon>
        <taxon>fabids</taxon>
        <taxon>Malpighiales</taxon>
        <taxon>Salicaceae</taxon>
        <taxon>Saliceae</taxon>
        <taxon>Populus</taxon>
    </lineage>
</organism>
<evidence type="ECO:0000313" key="3">
    <source>
        <dbReference type="Proteomes" id="UP000886885"/>
    </source>
</evidence>
<evidence type="ECO:0000256" key="1">
    <source>
        <dbReference type="SAM" id="MobiDB-lite"/>
    </source>
</evidence>
<feature type="compositionally biased region" description="Basic and acidic residues" evidence="1">
    <location>
        <begin position="80"/>
        <end position="109"/>
    </location>
</feature>
<feature type="region of interest" description="Disordered" evidence="1">
    <location>
        <begin position="52"/>
        <end position="135"/>
    </location>
</feature>
<keyword evidence="3" id="KW-1185">Reference proteome</keyword>
<sequence length="135" mass="15552">MQGLMRSRKAYRSMALQYHPDACTPSARSEESTKSDHHFHFLVFTVRHFLVTNPKPSRKEKGREPQGNSYNFKNGKLVRVTKESDRDDREEECKGLLSKEIERWKKQQERSSSTHVEAPSASTTTPSKCKHLSSS</sequence>
<evidence type="ECO:0008006" key="4">
    <source>
        <dbReference type="Google" id="ProtNLM"/>
    </source>
</evidence>
<dbReference type="EMBL" id="JAAWWB010000009">
    <property type="protein sequence ID" value="KAG6775426.1"/>
    <property type="molecule type" value="Genomic_DNA"/>
</dbReference>